<proteinExistence type="predicted"/>
<name>A0A1D1UFG0_RAMVA</name>
<protein>
    <recommendedName>
        <fullName evidence="3">Guanylate kinase/L-type calcium channel beta subunit domain-containing protein</fullName>
    </recommendedName>
</protein>
<dbReference type="Proteomes" id="UP000186922">
    <property type="component" value="Unassembled WGS sequence"/>
</dbReference>
<dbReference type="AlphaFoldDB" id="A0A1D1UFG0"/>
<dbReference type="Gene3D" id="3.40.50.300">
    <property type="entry name" value="P-loop containing nucleotide triphosphate hydrolases"/>
    <property type="match status" value="1"/>
</dbReference>
<evidence type="ECO:0000313" key="1">
    <source>
        <dbReference type="EMBL" id="GAU87125.1"/>
    </source>
</evidence>
<comment type="caution">
    <text evidence="1">The sequence shown here is derived from an EMBL/GenBank/DDBJ whole genome shotgun (WGS) entry which is preliminary data.</text>
</comment>
<organism evidence="1 2">
    <name type="scientific">Ramazzottius varieornatus</name>
    <name type="common">Water bear</name>
    <name type="synonym">Tardigrade</name>
    <dbReference type="NCBI Taxonomy" id="947166"/>
    <lineage>
        <taxon>Eukaryota</taxon>
        <taxon>Metazoa</taxon>
        <taxon>Ecdysozoa</taxon>
        <taxon>Tardigrada</taxon>
        <taxon>Eutardigrada</taxon>
        <taxon>Parachela</taxon>
        <taxon>Hypsibioidea</taxon>
        <taxon>Ramazzottiidae</taxon>
        <taxon>Ramazzottius</taxon>
    </lineage>
</organism>
<gene>
    <name evidence="1" type="primary">RvY_00022-1</name>
    <name evidence="1" type="synonym">RvY_00022.1</name>
    <name evidence="1" type="ORF">RvY_00022</name>
</gene>
<keyword evidence="2" id="KW-1185">Reference proteome</keyword>
<sequence>MVYLTISNEKAEERYLDKIKYVEHLPDQTEHIRRASEAFDKMTVPVIDGLKKENRVVEVDAEQGSEKVLQEAVKIYEKWLLRSKQGIDFLENYKNLAGVQSYENTRRSI</sequence>
<dbReference type="InterPro" id="IPR027417">
    <property type="entry name" value="P-loop_NTPase"/>
</dbReference>
<reference evidence="1 2" key="1">
    <citation type="journal article" date="2016" name="Nat. Commun.">
        <title>Extremotolerant tardigrade genome and improved radiotolerance of human cultured cells by tardigrade-unique protein.</title>
        <authorList>
            <person name="Hashimoto T."/>
            <person name="Horikawa D.D."/>
            <person name="Saito Y."/>
            <person name="Kuwahara H."/>
            <person name="Kozuka-Hata H."/>
            <person name="Shin-I T."/>
            <person name="Minakuchi Y."/>
            <person name="Ohishi K."/>
            <person name="Motoyama A."/>
            <person name="Aizu T."/>
            <person name="Enomoto A."/>
            <person name="Kondo K."/>
            <person name="Tanaka S."/>
            <person name="Hara Y."/>
            <person name="Koshikawa S."/>
            <person name="Sagara H."/>
            <person name="Miura T."/>
            <person name="Yokobori S."/>
            <person name="Miyagawa K."/>
            <person name="Suzuki Y."/>
            <person name="Kubo T."/>
            <person name="Oyama M."/>
            <person name="Kohara Y."/>
            <person name="Fujiyama A."/>
            <person name="Arakawa K."/>
            <person name="Katayama T."/>
            <person name="Toyoda A."/>
            <person name="Kunieda T."/>
        </authorList>
    </citation>
    <scope>NUCLEOTIDE SEQUENCE [LARGE SCALE GENOMIC DNA]</scope>
    <source>
        <strain evidence="1 2">YOKOZUNA-1</strain>
    </source>
</reference>
<evidence type="ECO:0008006" key="3">
    <source>
        <dbReference type="Google" id="ProtNLM"/>
    </source>
</evidence>
<accession>A0A1D1UFG0</accession>
<evidence type="ECO:0000313" key="2">
    <source>
        <dbReference type="Proteomes" id="UP000186922"/>
    </source>
</evidence>
<dbReference type="EMBL" id="BDGG01000001">
    <property type="protein sequence ID" value="GAU87125.1"/>
    <property type="molecule type" value="Genomic_DNA"/>
</dbReference>